<evidence type="ECO:0000256" key="10">
    <source>
        <dbReference type="ARBA" id="ARBA00023125"/>
    </source>
</evidence>
<feature type="region of interest" description="Disordered" evidence="14">
    <location>
        <begin position="235"/>
        <end position="256"/>
    </location>
</feature>
<evidence type="ECO:0000256" key="8">
    <source>
        <dbReference type="ARBA" id="ARBA00023004"/>
    </source>
</evidence>
<dbReference type="FunFam" id="3.40.50.300:FF:001352">
    <property type="entry name" value="DNA repair helicase"/>
    <property type="match status" value="1"/>
</dbReference>
<dbReference type="GO" id="GO:0070182">
    <property type="term" value="F:DNA polymerase binding"/>
    <property type="evidence" value="ECO:0007669"/>
    <property type="project" value="TreeGrafter"/>
</dbReference>
<dbReference type="InParanoid" id="C5LB55"/>
<dbReference type="InterPro" id="IPR027417">
    <property type="entry name" value="P-loop_NTPase"/>
</dbReference>
<dbReference type="Gene3D" id="3.40.250.10">
    <property type="entry name" value="Rhodanese-like domain"/>
    <property type="match status" value="1"/>
</dbReference>
<evidence type="ECO:0000256" key="3">
    <source>
        <dbReference type="ARBA" id="ARBA00022741"/>
    </source>
</evidence>
<reference evidence="17 18" key="1">
    <citation type="submission" date="2008-07" db="EMBL/GenBank/DDBJ databases">
        <authorList>
            <person name="El-Sayed N."/>
            <person name="Caler E."/>
            <person name="Inman J."/>
            <person name="Amedeo P."/>
            <person name="Hass B."/>
            <person name="Wortman J."/>
        </authorList>
    </citation>
    <scope>NUCLEOTIDE SEQUENCE [LARGE SCALE GENOMIC DNA]</scope>
    <source>
        <strain evidence="18">ATCC 50983 / TXsc</strain>
    </source>
</reference>
<keyword evidence="1" id="KW-0004">4Fe-4S</keyword>
<dbReference type="InterPro" id="IPR014013">
    <property type="entry name" value="Helic_SF1/SF2_ATP-bd_DinG/Rad3"/>
</dbReference>
<dbReference type="PROSITE" id="PS50206">
    <property type="entry name" value="RHODANESE_3"/>
    <property type="match status" value="1"/>
</dbReference>
<dbReference type="OrthoDB" id="19182at2759"/>
<dbReference type="SMART" id="SM00488">
    <property type="entry name" value="DEXDc2"/>
    <property type="match status" value="1"/>
</dbReference>
<feature type="compositionally biased region" description="Polar residues" evidence="14">
    <location>
        <begin position="19"/>
        <end position="31"/>
    </location>
</feature>
<dbReference type="FunCoup" id="C5LB55">
    <property type="interactions" value="495"/>
</dbReference>
<keyword evidence="4" id="KW-0227">DNA damage</keyword>
<accession>C5LB55</accession>
<evidence type="ECO:0000256" key="6">
    <source>
        <dbReference type="ARBA" id="ARBA00022806"/>
    </source>
</evidence>
<dbReference type="GO" id="GO:0003678">
    <property type="term" value="F:DNA helicase activity"/>
    <property type="evidence" value="ECO:0007669"/>
    <property type="project" value="InterPro"/>
</dbReference>
<feature type="region of interest" description="Disordered" evidence="14">
    <location>
        <begin position="1"/>
        <end position="37"/>
    </location>
</feature>
<dbReference type="GO" id="GO:1904430">
    <property type="term" value="P:negative regulation of t-circle formation"/>
    <property type="evidence" value="ECO:0007669"/>
    <property type="project" value="TreeGrafter"/>
</dbReference>
<dbReference type="CDD" id="cd18788">
    <property type="entry name" value="SF2_C_XPD"/>
    <property type="match status" value="1"/>
</dbReference>
<evidence type="ECO:0000256" key="13">
    <source>
        <dbReference type="ARBA" id="ARBA00023242"/>
    </source>
</evidence>
<dbReference type="GO" id="GO:0045910">
    <property type="term" value="P:negative regulation of DNA recombination"/>
    <property type="evidence" value="ECO:0007669"/>
    <property type="project" value="TreeGrafter"/>
</dbReference>
<dbReference type="GO" id="GO:0016818">
    <property type="term" value="F:hydrolase activity, acting on acid anhydrides, in phosphorus-containing anhydrides"/>
    <property type="evidence" value="ECO:0007669"/>
    <property type="project" value="InterPro"/>
</dbReference>
<evidence type="ECO:0000259" key="15">
    <source>
        <dbReference type="PROSITE" id="PS50206"/>
    </source>
</evidence>
<dbReference type="InterPro" id="IPR006555">
    <property type="entry name" value="ATP-dep_Helicase_C"/>
</dbReference>
<evidence type="ECO:0000256" key="2">
    <source>
        <dbReference type="ARBA" id="ARBA00022723"/>
    </source>
</evidence>
<dbReference type="GO" id="GO:0003677">
    <property type="term" value="F:DNA binding"/>
    <property type="evidence" value="ECO:0007669"/>
    <property type="project" value="UniProtKB-KW"/>
</dbReference>
<evidence type="ECO:0000256" key="1">
    <source>
        <dbReference type="ARBA" id="ARBA00022485"/>
    </source>
</evidence>
<keyword evidence="11" id="KW-0234">DNA repair</keyword>
<evidence type="ECO:0000313" key="17">
    <source>
        <dbReference type="EMBL" id="EER05983.1"/>
    </source>
</evidence>
<organism evidence="18">
    <name type="scientific">Perkinsus marinus (strain ATCC 50983 / TXsc)</name>
    <dbReference type="NCBI Taxonomy" id="423536"/>
    <lineage>
        <taxon>Eukaryota</taxon>
        <taxon>Sar</taxon>
        <taxon>Alveolata</taxon>
        <taxon>Perkinsozoa</taxon>
        <taxon>Perkinsea</taxon>
        <taxon>Perkinsida</taxon>
        <taxon>Perkinsidae</taxon>
        <taxon>Perkinsus</taxon>
    </lineage>
</organism>
<dbReference type="InterPro" id="IPR036873">
    <property type="entry name" value="Rhodanese-like_dom_sf"/>
</dbReference>
<feature type="domain" description="Rhodanese" evidence="15">
    <location>
        <begin position="36"/>
        <end position="138"/>
    </location>
</feature>
<dbReference type="SMART" id="SM00491">
    <property type="entry name" value="HELICc2"/>
    <property type="match status" value="1"/>
</dbReference>
<dbReference type="InterPro" id="IPR045028">
    <property type="entry name" value="DinG/Rad3-like"/>
</dbReference>
<evidence type="ECO:0000256" key="7">
    <source>
        <dbReference type="ARBA" id="ARBA00022840"/>
    </source>
</evidence>
<evidence type="ECO:0000256" key="9">
    <source>
        <dbReference type="ARBA" id="ARBA00023014"/>
    </source>
</evidence>
<dbReference type="GO" id="GO:0051539">
    <property type="term" value="F:4 iron, 4 sulfur cluster binding"/>
    <property type="evidence" value="ECO:0007669"/>
    <property type="project" value="UniProtKB-KW"/>
</dbReference>
<dbReference type="GeneID" id="9087337"/>
<dbReference type="GO" id="GO:0010569">
    <property type="term" value="P:regulation of double-strand break repair via homologous recombination"/>
    <property type="evidence" value="ECO:0007669"/>
    <property type="project" value="TreeGrafter"/>
</dbReference>
<dbReference type="InterPro" id="IPR010614">
    <property type="entry name" value="RAD3-like_helicase_DEAD"/>
</dbReference>
<dbReference type="Pfam" id="PF23109">
    <property type="entry name" value="ARCH_RTEL1"/>
    <property type="match status" value="1"/>
</dbReference>
<evidence type="ECO:0000256" key="5">
    <source>
        <dbReference type="ARBA" id="ARBA00022801"/>
    </source>
</evidence>
<keyword evidence="12" id="KW-0413">Isomerase</keyword>
<dbReference type="GO" id="GO:0090657">
    <property type="term" value="P:telomeric loop disassembly"/>
    <property type="evidence" value="ECO:0007669"/>
    <property type="project" value="TreeGrafter"/>
</dbReference>
<dbReference type="InterPro" id="IPR006554">
    <property type="entry name" value="Helicase-like_DEXD_c2"/>
</dbReference>
<name>C5LB55_PERM5</name>
<keyword evidence="3" id="KW-0547">Nucleotide-binding</keyword>
<dbReference type="SUPFAM" id="SSF52821">
    <property type="entry name" value="Rhodanese/Cell cycle control phosphatase"/>
    <property type="match status" value="1"/>
</dbReference>
<dbReference type="GO" id="GO:0006281">
    <property type="term" value="P:DNA repair"/>
    <property type="evidence" value="ECO:0007669"/>
    <property type="project" value="UniProtKB-KW"/>
</dbReference>
<keyword evidence="13" id="KW-0539">Nucleus</keyword>
<protein>
    <submittedName>
        <fullName evidence="17">Regulator of telomere elongation helicase 1 rtel1, putative</fullName>
    </submittedName>
</protein>
<sequence>MADSASSDNLDRSPAASDATATSRGYTNRTGASHKRSPEDYNVAHIATAISFPAALLARDRILPEMAKFRTSRGLGDSKSASASTPSEMKARMMVVYDVDDRAAKGTVTAMVQKGWDEVYLLSGGFKEFSSSYPELVIETLQTAYSDPPKTGSPAVHNALLESPTGTGKTLCLLCATLAWRRSLTEDKMPSSSSPTNATSLPIEDVPLETQPEIAHAVEFGIIGPRWRSKQLIVEEHQRQSRRSPSPPSRKSPVAVPKIVYSSRTHSQLRQVMRELRGTSYAKDCQHITLASREHYCVNTRISAIQGSRKTAACTSLILKNACPYYNRMWQMNETPSMIPPPALDVEELTSHARGKGYCPFYYARKVAREGSNLGCMLVPYNYLFDLSALKGALGPQALEGAIVIVDEGHNIEAVCEESASFEWGNFDIFAAVEEVDEAAYRCNNSPKILGLNVEHAPDDSPSAAPVTEDDLLLLKEDLMSLEATLTSADIITATEGSAVLDFFKQAGITDQTVTRIRSTLEGAISLFHTTAPEADAGGHSNNNTLGGVAARKLLASEGILSLIVTSGTLAPLTEFKRGLRGVDFPIMLENDHIITFDQVWGGIICAGPTNVKLNGSFRTRNSHDYLQELGNVLANVAPKAGDGVLVAFSSYAQLRTAKDFWDSHDITNRFQQRGLRIFEEPNDAVNYIPVLAEYTAAIASNSCNGAILCAVCRGKVCEGVDLTDRQCRIVMVVGIPYPMFKDERVQLKMQYLDTARDIEDIQKGAHAPLGRAWYSLEAMRAVNQAVGRIIRHKNDFGAVLLCDERFQSEAHRLPAWLRPYVKTYQAFGPAIGSLTQFFNQIPEALQASARLCKDSYLEAAINSSKDVSKSSKLVGRVGSTSISNPSNASKHNSRDAYGENLNALTNRMLKQVAGSTGGRNTKTKNDQFVTLLNRTLSKEDSRVITECTKLIVTGGQSLIDDQLRSILRRVYRILWGTGSQSHRELIERFDDMARRVKKNPRVPVLWRQVMEESSASQPAAKRAKFDPTQVQQVPR</sequence>
<dbReference type="OMA" id="QFHNTLE"/>
<evidence type="ECO:0000256" key="4">
    <source>
        <dbReference type="ARBA" id="ARBA00022763"/>
    </source>
</evidence>
<feature type="domain" description="Helicase ATP-binding" evidence="16">
    <location>
        <begin position="116"/>
        <end position="486"/>
    </location>
</feature>
<dbReference type="RefSeq" id="XP_002774167.1">
    <property type="nucleotide sequence ID" value="XM_002774121.1"/>
</dbReference>
<dbReference type="Pfam" id="PF00581">
    <property type="entry name" value="Rhodanese"/>
    <property type="match status" value="1"/>
</dbReference>
<gene>
    <name evidence="17" type="ORF">Pmar_PMAR028171</name>
</gene>
<keyword evidence="18" id="KW-1185">Reference proteome</keyword>
<evidence type="ECO:0000256" key="11">
    <source>
        <dbReference type="ARBA" id="ARBA00023204"/>
    </source>
</evidence>
<dbReference type="Proteomes" id="UP000007800">
    <property type="component" value="Unassembled WGS sequence"/>
</dbReference>
<keyword evidence="5" id="KW-0378">Hydrolase</keyword>
<dbReference type="InterPro" id="IPR001763">
    <property type="entry name" value="Rhodanese-like_dom"/>
</dbReference>
<dbReference type="GO" id="GO:0005524">
    <property type="term" value="F:ATP binding"/>
    <property type="evidence" value="ECO:0007669"/>
    <property type="project" value="UniProtKB-KW"/>
</dbReference>
<keyword evidence="8" id="KW-0408">Iron</keyword>
<dbReference type="GO" id="GO:0005634">
    <property type="term" value="C:nucleus"/>
    <property type="evidence" value="ECO:0007669"/>
    <property type="project" value="TreeGrafter"/>
</dbReference>
<dbReference type="InterPro" id="IPR057498">
    <property type="entry name" value="Rtel1_ARCH"/>
</dbReference>
<dbReference type="Gene3D" id="3.40.50.300">
    <property type="entry name" value="P-loop containing nucleotide triphosphate hydrolases"/>
    <property type="match status" value="2"/>
</dbReference>
<dbReference type="PANTHER" id="PTHR11472:SF34">
    <property type="entry name" value="REGULATOR OF TELOMERE ELONGATION HELICASE 1"/>
    <property type="match status" value="1"/>
</dbReference>
<dbReference type="Pfam" id="PF13307">
    <property type="entry name" value="Helicase_C_2"/>
    <property type="match status" value="1"/>
</dbReference>
<keyword evidence="9" id="KW-0411">Iron-sulfur</keyword>
<evidence type="ECO:0000313" key="18">
    <source>
        <dbReference type="Proteomes" id="UP000007800"/>
    </source>
</evidence>
<dbReference type="PANTHER" id="PTHR11472">
    <property type="entry name" value="DNA REPAIR DEAD HELICASE RAD3/XP-D SUBFAMILY MEMBER"/>
    <property type="match status" value="1"/>
</dbReference>
<proteinExistence type="predicted"/>
<evidence type="ECO:0000259" key="16">
    <source>
        <dbReference type="PROSITE" id="PS51193"/>
    </source>
</evidence>
<keyword evidence="10" id="KW-0238">DNA-binding</keyword>
<evidence type="ECO:0000256" key="12">
    <source>
        <dbReference type="ARBA" id="ARBA00023235"/>
    </source>
</evidence>
<dbReference type="Pfam" id="PF06733">
    <property type="entry name" value="DEAD_2"/>
    <property type="match status" value="1"/>
</dbReference>
<dbReference type="PROSITE" id="PS51193">
    <property type="entry name" value="HELICASE_ATP_BIND_2"/>
    <property type="match status" value="1"/>
</dbReference>
<keyword evidence="6 17" id="KW-0347">Helicase</keyword>
<keyword evidence="2" id="KW-0479">Metal-binding</keyword>
<feature type="region of interest" description="Disordered" evidence="14">
    <location>
        <begin position="1014"/>
        <end position="1036"/>
    </location>
</feature>
<dbReference type="AlphaFoldDB" id="C5LB55"/>
<dbReference type="EMBL" id="GG680905">
    <property type="protein sequence ID" value="EER05983.1"/>
    <property type="molecule type" value="Genomic_DNA"/>
</dbReference>
<evidence type="ECO:0000256" key="14">
    <source>
        <dbReference type="SAM" id="MobiDB-lite"/>
    </source>
</evidence>
<keyword evidence="7" id="KW-0067">ATP-binding</keyword>
<dbReference type="GO" id="GO:0046872">
    <property type="term" value="F:metal ion binding"/>
    <property type="evidence" value="ECO:0007669"/>
    <property type="project" value="UniProtKB-KW"/>
</dbReference>